<reference evidence="1 2" key="1">
    <citation type="submission" date="2018-01" db="EMBL/GenBank/DDBJ databases">
        <title>Metagenomic assembled genomes from two thermal pools in the Uzon Caldera, Kamchatka, Russia.</title>
        <authorList>
            <person name="Wilkins L."/>
            <person name="Ettinger C."/>
        </authorList>
    </citation>
    <scope>NUCLEOTIDE SEQUENCE [LARGE SCALE GENOMIC DNA]</scope>
    <source>
        <strain evidence="1">ZAV-07</strain>
    </source>
</reference>
<accession>A0A2J6WEM0</accession>
<evidence type="ECO:0000313" key="2">
    <source>
        <dbReference type="Proteomes" id="UP000237040"/>
    </source>
</evidence>
<dbReference type="InterPro" id="IPR036527">
    <property type="entry name" value="SCP2_sterol-bd_dom_sf"/>
</dbReference>
<proteinExistence type="predicted"/>
<comment type="caution">
    <text evidence="1">The sequence shown here is derived from an EMBL/GenBank/DDBJ whole genome shotgun (WGS) entry which is preliminary data.</text>
</comment>
<dbReference type="Gene3D" id="3.30.1050.10">
    <property type="entry name" value="SCP2 sterol-binding domain"/>
    <property type="match status" value="1"/>
</dbReference>
<dbReference type="AlphaFoldDB" id="A0A2J6WEM0"/>
<organism evidence="1 2">
    <name type="scientific">Caldisericum exile</name>
    <dbReference type="NCBI Taxonomy" id="693075"/>
    <lineage>
        <taxon>Bacteria</taxon>
        <taxon>Pseudomonadati</taxon>
        <taxon>Caldisericota/Cryosericota group</taxon>
        <taxon>Caldisericota</taxon>
        <taxon>Caldisericia</taxon>
        <taxon>Caldisericales</taxon>
        <taxon>Caldisericaceae</taxon>
        <taxon>Caldisericum</taxon>
    </lineage>
</organism>
<dbReference type="Proteomes" id="UP000237040">
    <property type="component" value="Unassembled WGS sequence"/>
</dbReference>
<evidence type="ECO:0000313" key="1">
    <source>
        <dbReference type="EMBL" id="PMP67632.1"/>
    </source>
</evidence>
<protein>
    <submittedName>
        <fullName evidence="1">Uncharacterized protein</fullName>
    </submittedName>
</protein>
<dbReference type="SUPFAM" id="SSF55718">
    <property type="entry name" value="SCP-like"/>
    <property type="match status" value="1"/>
</dbReference>
<gene>
    <name evidence="1" type="ORF">C0189_02695</name>
</gene>
<name>A0A2J6WEM0_9BACT</name>
<sequence length="138" mass="16057">MVFRDPEELKQVLGGFFEKVSQDKEFAKKFAQSKILIRFNYSEPELSITLDMTDGENIIVTYNDKEKRSEVDMDMKADIAHKFWLGKLNLTMAITRKMMIVRGPVPRVLAFIPVLAPTYQMYKDYLKEIGREDLIEVG</sequence>
<dbReference type="EMBL" id="PNIL01000040">
    <property type="protein sequence ID" value="PMP67632.1"/>
    <property type="molecule type" value="Genomic_DNA"/>
</dbReference>